<organism evidence="10 11">
    <name type="scientific">Niveispirillum lacus</name>
    <dbReference type="NCBI Taxonomy" id="1981099"/>
    <lineage>
        <taxon>Bacteria</taxon>
        <taxon>Pseudomonadati</taxon>
        <taxon>Pseudomonadota</taxon>
        <taxon>Alphaproteobacteria</taxon>
        <taxon>Rhodospirillales</taxon>
        <taxon>Azospirillaceae</taxon>
        <taxon>Niveispirillum</taxon>
    </lineage>
</organism>
<dbReference type="Pfam" id="PF03575">
    <property type="entry name" value="Peptidase_S51"/>
    <property type="match status" value="1"/>
</dbReference>
<dbReference type="Proteomes" id="UP000216998">
    <property type="component" value="Unassembled WGS sequence"/>
</dbReference>
<keyword evidence="6" id="KW-0645">Protease</keyword>
<protein>
    <recommendedName>
        <fullName evidence="5">Cyanophycinase</fullName>
        <ecNumber evidence="4">3.4.15.6</ecNumber>
    </recommendedName>
</protein>
<comment type="function">
    <text evidence="2">Exopeptidase that catalyzes the hydrolytic cleavage of multi-L-arginyl-poly-L-aspartic acid (cyanophycin; a water-insoluble reserve polymer) into aspartate-arginine dipeptides.</text>
</comment>
<comment type="caution">
    <text evidence="10">The sequence shown here is derived from an EMBL/GenBank/DDBJ whole genome shotgun (WGS) entry which is preliminary data.</text>
</comment>
<dbReference type="NCBIfam" id="TIGR02069">
    <property type="entry name" value="cyanophycinase"/>
    <property type="match status" value="1"/>
</dbReference>
<evidence type="ECO:0000256" key="7">
    <source>
        <dbReference type="ARBA" id="ARBA00022801"/>
    </source>
</evidence>
<keyword evidence="11" id="KW-1185">Reference proteome</keyword>
<reference evidence="10 11" key="1">
    <citation type="submission" date="2017-07" db="EMBL/GenBank/DDBJ databases">
        <title>Niveispirillum cyanobacteriorum sp. nov., isolated from cyanobacterial aggregates in a eutrophic lake.</title>
        <authorList>
            <person name="Cai H."/>
        </authorList>
    </citation>
    <scope>NUCLEOTIDE SEQUENCE [LARGE SCALE GENOMIC DNA]</scope>
    <source>
        <strain evidence="11">TH1-14</strain>
    </source>
</reference>
<evidence type="ECO:0000256" key="1">
    <source>
        <dbReference type="ARBA" id="ARBA00001092"/>
    </source>
</evidence>
<name>A0A255YR33_9PROT</name>
<dbReference type="Gene3D" id="3.40.50.880">
    <property type="match status" value="1"/>
</dbReference>
<evidence type="ECO:0000256" key="5">
    <source>
        <dbReference type="ARBA" id="ARBA00015719"/>
    </source>
</evidence>
<feature type="signal peptide" evidence="9">
    <location>
        <begin position="1"/>
        <end position="20"/>
    </location>
</feature>
<dbReference type="AlphaFoldDB" id="A0A255YR33"/>
<evidence type="ECO:0000313" key="11">
    <source>
        <dbReference type="Proteomes" id="UP000216998"/>
    </source>
</evidence>
<dbReference type="OrthoDB" id="9799980at2"/>
<keyword evidence="8" id="KW-0720">Serine protease</keyword>
<evidence type="ECO:0000256" key="6">
    <source>
        <dbReference type="ARBA" id="ARBA00022670"/>
    </source>
</evidence>
<dbReference type="CDD" id="cd03145">
    <property type="entry name" value="GAT1_cyanophycinase"/>
    <property type="match status" value="1"/>
</dbReference>
<feature type="chain" id="PRO_5012897512" description="Cyanophycinase" evidence="9">
    <location>
        <begin position="21"/>
        <end position="403"/>
    </location>
</feature>
<accession>A0A255YR33</accession>
<evidence type="ECO:0000313" key="10">
    <source>
        <dbReference type="EMBL" id="OYQ31678.1"/>
    </source>
</evidence>
<evidence type="ECO:0000256" key="2">
    <source>
        <dbReference type="ARBA" id="ARBA00002039"/>
    </source>
</evidence>
<dbReference type="InterPro" id="IPR005320">
    <property type="entry name" value="Peptidase_S51"/>
</dbReference>
<gene>
    <name evidence="10" type="ORF">CHU95_21315</name>
</gene>
<sequence>MRRFVLCLLAVIATALPAWSEPVKGSLLIAGGDFKLENPGWSRLVDLAGGKGAMILVLPTASGDPVGSGGRIVEHLRSLGANAMLLPLAEKGFDRPPAAIVSDPLWVDRARHAGGFFLVGGDQSRYTAALLRADGSDTPLLAAIRAAHAAGAVIGGSSAGAAIMSATMIKDAPETLDLLDAGPIAGRTLGPGLGFIGPDWFVDQHFLARGRFARTLVAMDAAGYTRGLGVDENTAIIIRKRQEAEVVGASGVVLLDTRTATRRPGWPFAQTGTVVSLLRDGDRLDLVSGTVTPGPTRAAAPIAPSSPGFAPDPELPSILATGDILAPWQFGRLMAQVLESRQGQATGLAFDAADPARRPAFRMLLSRRSDSQGWAGNGVTALNLSLDVEPVRMADPLFSPAQP</sequence>
<comment type="catalytic activity">
    <reaction evidence="1">
        <text>[L-4-(L-arginin-2-N-yl)aspartate](n) + H2O = [L-4-(L-arginin-2-N-yl)aspartate](n-1) + L-4-(L-arginin-2-N-yl)aspartate</text>
        <dbReference type="Rhea" id="RHEA:12845"/>
        <dbReference type="Rhea" id="RHEA-COMP:13728"/>
        <dbReference type="Rhea" id="RHEA-COMP:13734"/>
        <dbReference type="ChEBI" id="CHEBI:15377"/>
        <dbReference type="ChEBI" id="CHEBI:137986"/>
        <dbReference type="ChEBI" id="CHEBI:137991"/>
        <dbReference type="EC" id="3.4.15.6"/>
    </reaction>
</comment>
<dbReference type="InterPro" id="IPR029062">
    <property type="entry name" value="Class_I_gatase-like"/>
</dbReference>
<dbReference type="PANTHER" id="PTHR36175">
    <property type="entry name" value="CYANOPHYCINASE"/>
    <property type="match status" value="1"/>
</dbReference>
<evidence type="ECO:0000256" key="8">
    <source>
        <dbReference type="ARBA" id="ARBA00022825"/>
    </source>
</evidence>
<keyword evidence="9" id="KW-0732">Signal</keyword>
<proteinExistence type="inferred from homology"/>
<dbReference type="GO" id="GO:0008241">
    <property type="term" value="F:peptidyl-dipeptidase activity"/>
    <property type="evidence" value="ECO:0007669"/>
    <property type="project" value="UniProtKB-EC"/>
</dbReference>
<evidence type="ECO:0000256" key="9">
    <source>
        <dbReference type="SAM" id="SignalP"/>
    </source>
</evidence>
<dbReference type="InterPro" id="IPR011811">
    <property type="entry name" value="Peptidase_S51_cyanophycinase"/>
</dbReference>
<comment type="similarity">
    <text evidence="3">Belongs to the peptidase S51 family.</text>
</comment>
<evidence type="ECO:0000256" key="4">
    <source>
        <dbReference type="ARBA" id="ARBA00013115"/>
    </source>
</evidence>
<dbReference type="GO" id="GO:0008236">
    <property type="term" value="F:serine-type peptidase activity"/>
    <property type="evidence" value="ECO:0007669"/>
    <property type="project" value="UniProtKB-KW"/>
</dbReference>
<dbReference type="SUPFAM" id="SSF52317">
    <property type="entry name" value="Class I glutamine amidotransferase-like"/>
    <property type="match status" value="1"/>
</dbReference>
<evidence type="ECO:0000256" key="3">
    <source>
        <dbReference type="ARBA" id="ARBA00006534"/>
    </source>
</evidence>
<dbReference type="RefSeq" id="WP_094458357.1">
    <property type="nucleotide sequence ID" value="NZ_NOXU01000032.1"/>
</dbReference>
<dbReference type="GO" id="GO:0006508">
    <property type="term" value="P:proteolysis"/>
    <property type="evidence" value="ECO:0007669"/>
    <property type="project" value="UniProtKB-KW"/>
</dbReference>
<dbReference type="PANTHER" id="PTHR36175:SF1">
    <property type="entry name" value="CYANOPHYCINASE"/>
    <property type="match status" value="1"/>
</dbReference>
<dbReference type="EC" id="3.4.15.6" evidence="4"/>
<dbReference type="EMBL" id="NOXU01000032">
    <property type="protein sequence ID" value="OYQ31678.1"/>
    <property type="molecule type" value="Genomic_DNA"/>
</dbReference>
<keyword evidence="7" id="KW-0378">Hydrolase</keyword>